<feature type="compositionally biased region" description="Basic and acidic residues" evidence="16">
    <location>
        <begin position="803"/>
        <end position="819"/>
    </location>
</feature>
<dbReference type="InterPro" id="IPR036390">
    <property type="entry name" value="WH_DNA-bd_sf"/>
</dbReference>
<dbReference type="EMBL" id="JAJEQM010000002">
    <property type="protein sequence ID" value="MCC2209711.1"/>
    <property type="molecule type" value="Genomic_DNA"/>
</dbReference>
<feature type="transmembrane region" description="Helical" evidence="17">
    <location>
        <begin position="160"/>
        <end position="184"/>
    </location>
</feature>
<feature type="transmembrane region" description="Helical" evidence="17">
    <location>
        <begin position="74"/>
        <end position="94"/>
    </location>
</feature>
<dbReference type="GO" id="GO:0003677">
    <property type="term" value="F:DNA binding"/>
    <property type="evidence" value="ECO:0007669"/>
    <property type="project" value="UniProtKB-KW"/>
</dbReference>
<evidence type="ECO:0000256" key="7">
    <source>
        <dbReference type="ARBA" id="ARBA00022829"/>
    </source>
</evidence>
<feature type="compositionally biased region" description="Basic and acidic residues" evidence="16">
    <location>
        <begin position="307"/>
        <end position="328"/>
    </location>
</feature>
<feature type="compositionally biased region" description="Basic residues" evidence="16">
    <location>
        <begin position="1"/>
        <end position="17"/>
    </location>
</feature>
<evidence type="ECO:0000259" key="18">
    <source>
        <dbReference type="PROSITE" id="PS50901"/>
    </source>
</evidence>
<dbReference type="RefSeq" id="WP_308455848.1">
    <property type="nucleotide sequence ID" value="NZ_JAJEQM010000002.1"/>
</dbReference>
<dbReference type="InterPro" id="IPR018541">
    <property type="entry name" value="Ftsk_gamma"/>
</dbReference>
<evidence type="ECO:0000256" key="8">
    <source>
        <dbReference type="ARBA" id="ARBA00022840"/>
    </source>
</evidence>
<comment type="function">
    <text evidence="13">Essential cell division protein that coordinates cell division and chromosome segregation. The N-terminus is involved in assembly of the cell-division machinery. The C-terminus functions as a DNA motor that moves dsDNA in an ATP-dependent manner towards the dif recombination site, which is located within the replication terminus region. Required for activation of the Xer recombinase, allowing activation of chromosome unlinking by recombination.</text>
</comment>
<dbReference type="InterPro" id="IPR025199">
    <property type="entry name" value="FtsK_4TM"/>
</dbReference>
<keyword evidence="20" id="KW-1185">Reference proteome</keyword>
<dbReference type="PANTHER" id="PTHR22683:SF41">
    <property type="entry name" value="DNA TRANSLOCASE FTSK"/>
    <property type="match status" value="1"/>
</dbReference>
<evidence type="ECO:0000256" key="9">
    <source>
        <dbReference type="ARBA" id="ARBA00022989"/>
    </source>
</evidence>
<keyword evidence="5 17" id="KW-0812">Transmembrane</keyword>
<dbReference type="CDD" id="cd01127">
    <property type="entry name" value="TrwB_TraG_TraD_VirD4"/>
    <property type="match status" value="1"/>
</dbReference>
<dbReference type="Pfam" id="PF09397">
    <property type="entry name" value="FtsK_gamma"/>
    <property type="match status" value="1"/>
</dbReference>
<evidence type="ECO:0000256" key="5">
    <source>
        <dbReference type="ARBA" id="ARBA00022692"/>
    </source>
</evidence>
<dbReference type="SMART" id="SM00382">
    <property type="entry name" value="AAA"/>
    <property type="match status" value="1"/>
</dbReference>
<dbReference type="Pfam" id="PF13491">
    <property type="entry name" value="FtsK_4TM"/>
    <property type="match status" value="1"/>
</dbReference>
<evidence type="ECO:0000256" key="6">
    <source>
        <dbReference type="ARBA" id="ARBA00022741"/>
    </source>
</evidence>
<dbReference type="PANTHER" id="PTHR22683">
    <property type="entry name" value="SPORULATION PROTEIN RELATED"/>
    <property type="match status" value="1"/>
</dbReference>
<evidence type="ECO:0000313" key="19">
    <source>
        <dbReference type="EMBL" id="MCC2209711.1"/>
    </source>
</evidence>
<evidence type="ECO:0000256" key="11">
    <source>
        <dbReference type="ARBA" id="ARBA00023136"/>
    </source>
</evidence>
<dbReference type="SMART" id="SM00843">
    <property type="entry name" value="Ftsk_gamma"/>
    <property type="match status" value="1"/>
</dbReference>
<evidence type="ECO:0000256" key="13">
    <source>
        <dbReference type="ARBA" id="ARBA00024986"/>
    </source>
</evidence>
<dbReference type="Pfam" id="PF17854">
    <property type="entry name" value="FtsK_alpha"/>
    <property type="match status" value="1"/>
</dbReference>
<feature type="transmembrane region" description="Helical" evidence="17">
    <location>
        <begin position="35"/>
        <end position="54"/>
    </location>
</feature>
<feature type="compositionally biased region" description="Basic and acidic residues" evidence="16">
    <location>
        <begin position="270"/>
        <end position="279"/>
    </location>
</feature>
<evidence type="ECO:0000256" key="4">
    <source>
        <dbReference type="ARBA" id="ARBA00022618"/>
    </source>
</evidence>
<organism evidence="19 20">
    <name type="scientific">Hominilimicola fabiformis</name>
    <dbReference type="NCBI Taxonomy" id="2885356"/>
    <lineage>
        <taxon>Bacteria</taxon>
        <taxon>Bacillati</taxon>
        <taxon>Bacillota</taxon>
        <taxon>Clostridia</taxon>
        <taxon>Eubacteriales</taxon>
        <taxon>Oscillospiraceae</taxon>
        <taxon>Hominilimicola</taxon>
    </lineage>
</organism>
<feature type="transmembrane region" description="Helical" evidence="17">
    <location>
        <begin position="106"/>
        <end position="125"/>
    </location>
</feature>
<keyword evidence="9 17" id="KW-1133">Transmembrane helix</keyword>
<feature type="transmembrane region" description="Helical" evidence="17">
    <location>
        <begin position="131"/>
        <end position="153"/>
    </location>
</feature>
<dbReference type="GO" id="GO:0051301">
    <property type="term" value="P:cell division"/>
    <property type="evidence" value="ECO:0007669"/>
    <property type="project" value="UniProtKB-KW"/>
</dbReference>
<comment type="subunit">
    <text evidence="14">Homohexamer. Forms a ring that surrounds DNA.</text>
</comment>
<comment type="subcellular location">
    <subcellularLocation>
        <location evidence="1">Cell membrane</location>
        <topology evidence="1">Multi-pass membrane protein</topology>
    </subcellularLocation>
</comment>
<evidence type="ECO:0000256" key="2">
    <source>
        <dbReference type="ARBA" id="ARBA00006474"/>
    </source>
</evidence>
<dbReference type="InterPro" id="IPR003593">
    <property type="entry name" value="AAA+_ATPase"/>
</dbReference>
<feature type="region of interest" description="Disordered" evidence="16">
    <location>
        <begin position="797"/>
        <end position="825"/>
    </location>
</feature>
<evidence type="ECO:0000256" key="15">
    <source>
        <dbReference type="PROSITE-ProRule" id="PRU00289"/>
    </source>
</evidence>
<dbReference type="Gene3D" id="1.10.10.10">
    <property type="entry name" value="Winged helix-like DNA-binding domain superfamily/Winged helix DNA-binding domain"/>
    <property type="match status" value="1"/>
</dbReference>
<keyword evidence="11 17" id="KW-0472">Membrane</keyword>
<keyword evidence="8 15" id="KW-0067">ATP-binding</keyword>
<keyword evidence="3" id="KW-1003">Cell membrane</keyword>
<dbReference type="SUPFAM" id="SSF46785">
    <property type="entry name" value="Winged helix' DNA-binding domain"/>
    <property type="match status" value="1"/>
</dbReference>
<evidence type="ECO:0000313" key="20">
    <source>
        <dbReference type="Proteomes" id="UP001198242"/>
    </source>
</evidence>
<evidence type="ECO:0000256" key="1">
    <source>
        <dbReference type="ARBA" id="ARBA00004651"/>
    </source>
</evidence>
<dbReference type="InterPro" id="IPR036388">
    <property type="entry name" value="WH-like_DNA-bd_sf"/>
</dbReference>
<dbReference type="Pfam" id="PF01580">
    <property type="entry name" value="FtsK_SpoIIIE"/>
    <property type="match status" value="1"/>
</dbReference>
<feature type="binding site" evidence="15">
    <location>
        <begin position="495"/>
        <end position="502"/>
    </location>
    <ligand>
        <name>ATP</name>
        <dbReference type="ChEBI" id="CHEBI:30616"/>
    </ligand>
</feature>
<evidence type="ECO:0000256" key="16">
    <source>
        <dbReference type="SAM" id="MobiDB-lite"/>
    </source>
</evidence>
<dbReference type="AlphaFoldDB" id="A0AAE3DXJ4"/>
<keyword evidence="4" id="KW-0132">Cell division</keyword>
<comment type="similarity">
    <text evidence="2">Belongs to the FtsK/SpoIIIE/SftA family.</text>
</comment>
<feature type="domain" description="FtsK" evidence="18">
    <location>
        <begin position="477"/>
        <end position="668"/>
    </location>
</feature>
<dbReference type="Gene3D" id="3.40.50.300">
    <property type="entry name" value="P-loop containing nucleotide triphosphate hydrolases"/>
    <property type="match status" value="1"/>
</dbReference>
<feature type="compositionally biased region" description="Basic residues" evidence="16">
    <location>
        <begin position="255"/>
        <end position="269"/>
    </location>
</feature>
<dbReference type="InterPro" id="IPR002543">
    <property type="entry name" value="FtsK_dom"/>
</dbReference>
<feature type="region of interest" description="Disordered" evidence="16">
    <location>
        <begin position="306"/>
        <end position="328"/>
    </location>
</feature>
<proteinExistence type="inferred from homology"/>
<keyword evidence="10" id="KW-0238">DNA-binding</keyword>
<dbReference type="GO" id="GO:0005886">
    <property type="term" value="C:plasma membrane"/>
    <property type="evidence" value="ECO:0007669"/>
    <property type="project" value="UniProtKB-SubCell"/>
</dbReference>
<evidence type="ECO:0000256" key="3">
    <source>
        <dbReference type="ARBA" id="ARBA00022475"/>
    </source>
</evidence>
<dbReference type="SUPFAM" id="SSF52540">
    <property type="entry name" value="P-loop containing nucleoside triphosphate hydrolases"/>
    <property type="match status" value="1"/>
</dbReference>
<dbReference type="PROSITE" id="PS50901">
    <property type="entry name" value="FTSK"/>
    <property type="match status" value="1"/>
</dbReference>
<dbReference type="Proteomes" id="UP001198242">
    <property type="component" value="Unassembled WGS sequence"/>
</dbReference>
<keyword evidence="6 15" id="KW-0547">Nucleotide-binding</keyword>
<dbReference type="GO" id="GO:0005524">
    <property type="term" value="F:ATP binding"/>
    <property type="evidence" value="ECO:0007669"/>
    <property type="project" value="UniProtKB-UniRule"/>
</dbReference>
<name>A0AAE3DXJ4_9FIRM</name>
<evidence type="ECO:0000256" key="10">
    <source>
        <dbReference type="ARBA" id="ARBA00023125"/>
    </source>
</evidence>
<feature type="region of interest" description="Disordered" evidence="16">
    <location>
        <begin position="245"/>
        <end position="290"/>
    </location>
</feature>
<comment type="caution">
    <text evidence="19">The sequence shown here is derived from an EMBL/GenBank/DDBJ whole genome shotgun (WGS) entry which is preliminary data.</text>
</comment>
<dbReference type="GO" id="GO:0007059">
    <property type="term" value="P:chromosome segregation"/>
    <property type="evidence" value="ECO:0007669"/>
    <property type="project" value="UniProtKB-KW"/>
</dbReference>
<gene>
    <name evidence="19" type="ORF">LKE05_02740</name>
</gene>
<accession>A0AAE3DXJ4</accession>
<protein>
    <submittedName>
        <fullName evidence="19">DNA translocase FtsK</fullName>
    </submittedName>
</protein>
<dbReference type="Gene3D" id="3.30.980.40">
    <property type="match status" value="1"/>
</dbReference>
<keyword evidence="12" id="KW-0131">Cell cycle</keyword>
<evidence type="ECO:0000256" key="12">
    <source>
        <dbReference type="ARBA" id="ARBA00023306"/>
    </source>
</evidence>
<reference evidence="19 20" key="1">
    <citation type="submission" date="2021-10" db="EMBL/GenBank/DDBJ databases">
        <title>Anaerobic single-cell dispensing facilitates the cultivation of human gut bacteria.</title>
        <authorList>
            <person name="Afrizal A."/>
        </authorList>
    </citation>
    <scope>NUCLEOTIDE SEQUENCE [LARGE SCALE GENOMIC DNA]</scope>
    <source>
        <strain evidence="19 20">CLA-AA-H232</strain>
    </source>
</reference>
<dbReference type="InterPro" id="IPR041027">
    <property type="entry name" value="FtsK_alpha"/>
</dbReference>
<keyword evidence="7" id="KW-0159">Chromosome partition</keyword>
<dbReference type="InterPro" id="IPR027417">
    <property type="entry name" value="P-loop_NTPase"/>
</dbReference>
<evidence type="ECO:0000256" key="14">
    <source>
        <dbReference type="ARBA" id="ARBA00025923"/>
    </source>
</evidence>
<dbReference type="InterPro" id="IPR050206">
    <property type="entry name" value="FtsK/SpoIIIE/SftA"/>
</dbReference>
<evidence type="ECO:0000256" key="17">
    <source>
        <dbReference type="SAM" id="Phobius"/>
    </source>
</evidence>
<sequence>MATKKSTAKKGSSKKSSKTTAKATVKKNNQTKNYMPTYIISSMLITLLLAVFMYIDTGNGGVINNAVKNLFRGLFGICGYFVPVICAGVSAYLIKTKDIKRFWSKVILSFLALINVSAIVNLSSINTDISYAFSAGQQYICGGLLGACVSVFMEQMVQKVASYIILSITLIVLASFITNVSFFAEFFKWARNVMFGAKNKYSELKEEYDRRMEERMLAEEYEDEYTDDVYEDEYYEEETSALDAANSFVNDTKNNTKKSVTKPTAKKSSKTKEKPIKEEPAEEPFSNGIDEAFGKMDDIVEEPIEEVGEKKEEQPEKAKNMSESEKEGYNEEFNKAIERPIPKYVIPPLDLLSKPKATSGDKREEMRRTAEKLISVLDNFGVKAKLLQVTQGPTVTRYEIQPDTGVKLSKIVGLADDIALNLAVSTVLVAPVPGKAAVGVEIPNNKVTPVSIREMLESDAFKNAKSKLTVGLGKDIGGNVVIGDIAKMPHVLIAGQTGSGKSVCVNSIIMSILYKSSPEEVKLIMIDPKVVELGVYNGIPHLLVPVVTEPKKAAGALNWAVSEMMRRYDLFKNTGVRKLESYNKLMESTGGEKIPQLVVIIDELADLMMVAAKEVEDYVCRLAQLARAAGIHLIIATQRPSVDVITGLIKANIPSRIAFAVSSQVDSRTILDKGGAEKLLGMGDMLYHPAGARAATRVQGAFVSDPEIESVLEFIKENVGETHYSEDLEEEIERHATGENGVTPDVEDDGDALLPEAIELAMSLGKISTSMVQRRLGVGYSRAGRIIDQMEARGIISGANGSKPRDVLVSHADLSRPENEEYEEG</sequence>
<feature type="region of interest" description="Disordered" evidence="16">
    <location>
        <begin position="1"/>
        <end position="24"/>
    </location>
</feature>